<dbReference type="OrthoDB" id="10018191at2759"/>
<feature type="region of interest" description="Disordered" evidence="6">
    <location>
        <begin position="137"/>
        <end position="168"/>
    </location>
</feature>
<dbReference type="AlphaFoldDB" id="A0A1T3C4Z4"/>
<keyword evidence="2" id="KW-0862">Zinc</keyword>
<evidence type="ECO:0000256" key="5">
    <source>
        <dbReference type="ARBA" id="ARBA00023242"/>
    </source>
</evidence>
<dbReference type="Proteomes" id="UP000191004">
    <property type="component" value="Unassembled WGS sequence"/>
</dbReference>
<keyword evidence="1" id="KW-0479">Metal-binding</keyword>
<dbReference type="PANTHER" id="PTHR47660:SF7">
    <property type="entry name" value="TRANSCRIPTION FACTOR WITH C2H2 AND ZN(2)-CYS(6) DNA BINDING DOMAIN (EUROFUNG)"/>
    <property type="match status" value="1"/>
</dbReference>
<evidence type="ECO:0000256" key="2">
    <source>
        <dbReference type="ARBA" id="ARBA00022833"/>
    </source>
</evidence>
<gene>
    <name evidence="8" type="ORF">A0O28_0109350</name>
</gene>
<feature type="region of interest" description="Disordered" evidence="6">
    <location>
        <begin position="1"/>
        <end position="23"/>
    </location>
</feature>
<evidence type="ECO:0000256" key="3">
    <source>
        <dbReference type="ARBA" id="ARBA00023015"/>
    </source>
</evidence>
<evidence type="ECO:0000256" key="6">
    <source>
        <dbReference type="SAM" id="MobiDB-lite"/>
    </source>
</evidence>
<evidence type="ECO:0000256" key="4">
    <source>
        <dbReference type="ARBA" id="ARBA00023163"/>
    </source>
</evidence>
<sequence>MEVDSEPSLLTIGPGAPVDISSTDLNECRPEGTNGAQLTSRADTWTQRPALFEVSQTVGPVDPGTQRLYEFNPISGLNEQVMDLLSMNWMSPDSASFGWNGVITAPPYADDDKNELYMPFLFPASGALPDPEPECVPGNGQEPGIGQHDTNISTASHSTYTPSKLGSEGNKSMTGSYYVDGDGSRAPFRGQTAGQWRDRRMMATNDASTPGSSITNCTDGGGLWEGPLVSVDGYNSLIRELGRENLVVDTNFFPSLHCIEACVRSYFANFHPIFPFIRKRTFLEESTKHWELLLAVTVVGSKYNTSNEGPQLSPEFMAILDGISGSQMCHRGPAENDIPSMSSLQAASLFLICSLHRGKSKMTRHALLERHCLVGACNELNLLSKEPEDNHVRHDYNKLVEDWSMDQSRTRTGLMIWLLDAMISYEFNVAPLMQLVDAKVLLPCQDHIWEYPSAEKIIAEQKSSVTLLAAIEMLYIEKRLPDILSEFSTILIIHGIWRRTKEVINQSRTQLANWIPSATIQTREAHQGASTETWPPSSPILSKWRNSACDCLDILHWRANAKAATAGGLEHPTIMYLHLSRLILLTPVAQIQTLATNPRNANTANLAVNQGYTDASNHVLKWAMNDSFKARLAIIHAGALFWHIRRYSTRSFLEPFTIYMATLIIWAYSVSVQFARQQEESQAASSMEGPLSPEARTVAAACQQPTVSTQDEELCSELPFFFIDRPCDDEMVQMYLRFGNKMSAHMARVGVITQASAPSKILQEGIRLLENATTGGGSASMANAGGKEAPEMSTWGAERTYMEVLVALARAMEQKQA</sequence>
<feature type="compositionally biased region" description="Polar residues" evidence="6">
    <location>
        <begin position="148"/>
        <end position="168"/>
    </location>
</feature>
<feature type="domain" description="Xylanolytic transcriptional activator regulatory" evidence="7">
    <location>
        <begin position="264"/>
        <end position="514"/>
    </location>
</feature>
<evidence type="ECO:0000313" key="8">
    <source>
        <dbReference type="EMBL" id="OPB36160.1"/>
    </source>
</evidence>
<keyword evidence="4" id="KW-0804">Transcription</keyword>
<evidence type="ECO:0000259" key="7">
    <source>
        <dbReference type="Pfam" id="PF04082"/>
    </source>
</evidence>
<accession>A0A1T3C4Z4</accession>
<protein>
    <submittedName>
        <fullName evidence="8">C2H2 transcription factor</fullName>
    </submittedName>
</protein>
<dbReference type="Pfam" id="PF04082">
    <property type="entry name" value="Fungal_trans"/>
    <property type="match status" value="1"/>
</dbReference>
<reference evidence="8 9" key="1">
    <citation type="submission" date="2016-04" db="EMBL/GenBank/DDBJ databases">
        <title>Multiple horizontal gene transfer events from other fungi enriched the ability of the initially mycotrophic fungus Trichoderma (Ascomycota) to feed on dead plant biomass.</title>
        <authorList>
            <person name="Atanasova L."/>
            <person name="Chenthamara K."/>
            <person name="Zhang J."/>
            <person name="Grujic M."/>
            <person name="Henrissat B."/>
            <person name="Kuo A."/>
            <person name="Aertz A."/>
            <person name="Salamov A."/>
            <person name="Lipzen A."/>
            <person name="Labutti K."/>
            <person name="Barry K."/>
            <person name="Miao Y."/>
            <person name="Rahimi M.J."/>
            <person name="Shen Q."/>
            <person name="Grigoriev I.V."/>
            <person name="Kubicek C.P."/>
            <person name="Druzhinina I.S."/>
        </authorList>
    </citation>
    <scope>NUCLEOTIDE SEQUENCE [LARGE SCALE GENOMIC DNA]</scope>
    <source>
        <strain evidence="8 9">NJAU 4742</strain>
    </source>
</reference>
<dbReference type="EMBL" id="LVVK01000026">
    <property type="protein sequence ID" value="OPB36160.1"/>
    <property type="molecule type" value="Genomic_DNA"/>
</dbReference>
<dbReference type="GO" id="GO:0003677">
    <property type="term" value="F:DNA binding"/>
    <property type="evidence" value="ECO:0007669"/>
    <property type="project" value="InterPro"/>
</dbReference>
<keyword evidence="3" id="KW-0805">Transcription regulation</keyword>
<dbReference type="GO" id="GO:0006351">
    <property type="term" value="P:DNA-templated transcription"/>
    <property type="evidence" value="ECO:0007669"/>
    <property type="project" value="InterPro"/>
</dbReference>
<name>A0A1T3C4Z4_9HYPO</name>
<dbReference type="InterPro" id="IPR007219">
    <property type="entry name" value="XnlR_reg_dom"/>
</dbReference>
<dbReference type="PANTHER" id="PTHR47660">
    <property type="entry name" value="TRANSCRIPTION FACTOR WITH C2H2 AND ZN(2)-CYS(6) DNA BINDING DOMAIN (EUROFUNG)-RELATED-RELATED"/>
    <property type="match status" value="1"/>
</dbReference>
<evidence type="ECO:0000256" key="1">
    <source>
        <dbReference type="ARBA" id="ARBA00022723"/>
    </source>
</evidence>
<evidence type="ECO:0000313" key="9">
    <source>
        <dbReference type="Proteomes" id="UP000191004"/>
    </source>
</evidence>
<dbReference type="GO" id="GO:0008270">
    <property type="term" value="F:zinc ion binding"/>
    <property type="evidence" value="ECO:0007669"/>
    <property type="project" value="InterPro"/>
</dbReference>
<comment type="caution">
    <text evidence="8">The sequence shown here is derived from an EMBL/GenBank/DDBJ whole genome shotgun (WGS) entry which is preliminary data.</text>
</comment>
<dbReference type="CDD" id="cd12148">
    <property type="entry name" value="fungal_TF_MHR"/>
    <property type="match status" value="1"/>
</dbReference>
<organism evidence="8 9">
    <name type="scientific">Trichoderma guizhouense</name>
    <dbReference type="NCBI Taxonomy" id="1491466"/>
    <lineage>
        <taxon>Eukaryota</taxon>
        <taxon>Fungi</taxon>
        <taxon>Dikarya</taxon>
        <taxon>Ascomycota</taxon>
        <taxon>Pezizomycotina</taxon>
        <taxon>Sordariomycetes</taxon>
        <taxon>Hypocreomycetidae</taxon>
        <taxon>Hypocreales</taxon>
        <taxon>Hypocreaceae</taxon>
        <taxon>Trichoderma</taxon>
    </lineage>
</organism>
<keyword evidence="5" id="KW-0539">Nucleus</keyword>
<proteinExistence type="predicted"/>
<keyword evidence="9" id="KW-1185">Reference proteome</keyword>